<dbReference type="Proteomes" id="UP000053989">
    <property type="component" value="Unassembled WGS sequence"/>
</dbReference>
<sequence length="78" mass="8319">MSVYQQGLGGAGHCSAGWSEVAPQGGIAEFTDPPLSALPVTGQSIHHLSPPVFDFPGIVMSQTLRCRRECRCFSTPVF</sequence>
<reference evidence="1 2" key="1">
    <citation type="submission" date="2014-04" db="EMBL/GenBank/DDBJ databases">
        <authorList>
            <consortium name="DOE Joint Genome Institute"/>
            <person name="Kuo A."/>
            <person name="Kohler A."/>
            <person name="Nagy L.G."/>
            <person name="Floudas D."/>
            <person name="Copeland A."/>
            <person name="Barry K.W."/>
            <person name="Cichocki N."/>
            <person name="Veneault-Fourrey C."/>
            <person name="LaButti K."/>
            <person name="Lindquist E.A."/>
            <person name="Lipzen A."/>
            <person name="Lundell T."/>
            <person name="Morin E."/>
            <person name="Murat C."/>
            <person name="Sun H."/>
            <person name="Tunlid A."/>
            <person name="Henrissat B."/>
            <person name="Grigoriev I.V."/>
            <person name="Hibbett D.S."/>
            <person name="Martin F."/>
            <person name="Nordberg H.P."/>
            <person name="Cantor M.N."/>
            <person name="Hua S.X."/>
        </authorList>
    </citation>
    <scope>NUCLEOTIDE SEQUENCE [LARGE SCALE GENOMIC DNA]</scope>
    <source>
        <strain evidence="1 2">Foug A</strain>
    </source>
</reference>
<dbReference type="HOGENOM" id="CLU_2623418_0_0_1"/>
<dbReference type="InParanoid" id="A0A0C3DBF3"/>
<reference evidence="2" key="2">
    <citation type="submission" date="2015-01" db="EMBL/GenBank/DDBJ databases">
        <title>Evolutionary Origins and Diversification of the Mycorrhizal Mutualists.</title>
        <authorList>
            <consortium name="DOE Joint Genome Institute"/>
            <consortium name="Mycorrhizal Genomics Consortium"/>
            <person name="Kohler A."/>
            <person name="Kuo A."/>
            <person name="Nagy L.G."/>
            <person name="Floudas D."/>
            <person name="Copeland A."/>
            <person name="Barry K.W."/>
            <person name="Cichocki N."/>
            <person name="Veneault-Fourrey C."/>
            <person name="LaButti K."/>
            <person name="Lindquist E.A."/>
            <person name="Lipzen A."/>
            <person name="Lundell T."/>
            <person name="Morin E."/>
            <person name="Murat C."/>
            <person name="Riley R."/>
            <person name="Ohm R."/>
            <person name="Sun H."/>
            <person name="Tunlid A."/>
            <person name="Henrissat B."/>
            <person name="Grigoriev I.V."/>
            <person name="Hibbett D.S."/>
            <person name="Martin F."/>
        </authorList>
    </citation>
    <scope>NUCLEOTIDE SEQUENCE [LARGE SCALE GENOMIC DNA]</scope>
    <source>
        <strain evidence="2">Foug A</strain>
    </source>
</reference>
<dbReference type="EMBL" id="KN822180">
    <property type="protein sequence ID" value="KIM53446.1"/>
    <property type="molecule type" value="Genomic_DNA"/>
</dbReference>
<proteinExistence type="predicted"/>
<protein>
    <submittedName>
        <fullName evidence="1">Uncharacterized protein</fullName>
    </submittedName>
</protein>
<keyword evidence="2" id="KW-1185">Reference proteome</keyword>
<evidence type="ECO:0000313" key="2">
    <source>
        <dbReference type="Proteomes" id="UP000053989"/>
    </source>
</evidence>
<name>A0A0C3DBF3_9AGAM</name>
<accession>A0A0C3DBF3</accession>
<dbReference type="AlphaFoldDB" id="A0A0C3DBF3"/>
<evidence type="ECO:0000313" key="1">
    <source>
        <dbReference type="EMBL" id="KIM53446.1"/>
    </source>
</evidence>
<organism evidence="1 2">
    <name type="scientific">Scleroderma citrinum Foug A</name>
    <dbReference type="NCBI Taxonomy" id="1036808"/>
    <lineage>
        <taxon>Eukaryota</taxon>
        <taxon>Fungi</taxon>
        <taxon>Dikarya</taxon>
        <taxon>Basidiomycota</taxon>
        <taxon>Agaricomycotina</taxon>
        <taxon>Agaricomycetes</taxon>
        <taxon>Agaricomycetidae</taxon>
        <taxon>Boletales</taxon>
        <taxon>Sclerodermatineae</taxon>
        <taxon>Sclerodermataceae</taxon>
        <taxon>Scleroderma</taxon>
    </lineage>
</organism>
<gene>
    <name evidence="1" type="ORF">SCLCIDRAFT_435417</name>
</gene>